<dbReference type="AlphaFoldDB" id="A0A151IQ73"/>
<evidence type="ECO:0000256" key="1">
    <source>
        <dbReference type="SAM" id="Phobius"/>
    </source>
</evidence>
<protein>
    <submittedName>
        <fullName evidence="2">Uncharacterized protein</fullName>
    </submittedName>
</protein>
<keyword evidence="1" id="KW-0472">Membrane</keyword>
<keyword evidence="1" id="KW-1133">Transmembrane helix</keyword>
<accession>A0A151IQ73</accession>
<evidence type="ECO:0000313" key="2">
    <source>
        <dbReference type="EMBL" id="KYN08312.1"/>
    </source>
</evidence>
<sequence>MSKTLQSALAPLFIISSFCCLVLFEYPLGQPRPYFFCLYGLVVWSDIVYDMYPAYIYKLYHMEIRISDITDLTVILSILISLYRYKELKICLRELNVVNDTLEALGAPNEYQRLRNLIIRIIIGCIVYVFSDTIIGLCMYRTFHIKRNLTVRDVRQFLKGGYKIYVNISSALICGTVLGYICSRFHQVNVRLLVLYTDFFENNADYRCRKQNKSILVQQHITGAEYRKQSTWIMM</sequence>
<feature type="transmembrane region" description="Helical" evidence="1">
    <location>
        <begin position="164"/>
        <end position="181"/>
    </location>
</feature>
<feature type="transmembrane region" description="Helical" evidence="1">
    <location>
        <begin position="7"/>
        <end position="27"/>
    </location>
</feature>
<name>A0A151IQ73_9HYME</name>
<dbReference type="Proteomes" id="UP000078542">
    <property type="component" value="Unassembled WGS sequence"/>
</dbReference>
<dbReference type="EMBL" id="KQ976782">
    <property type="protein sequence ID" value="KYN08312.1"/>
    <property type="molecule type" value="Genomic_DNA"/>
</dbReference>
<feature type="transmembrane region" description="Helical" evidence="1">
    <location>
        <begin position="117"/>
        <end position="143"/>
    </location>
</feature>
<reference evidence="2 3" key="1">
    <citation type="submission" date="2016-03" db="EMBL/GenBank/DDBJ databases">
        <title>Cyphomyrmex costatus WGS genome.</title>
        <authorList>
            <person name="Nygaard S."/>
            <person name="Hu H."/>
            <person name="Boomsma J."/>
            <person name="Zhang G."/>
        </authorList>
    </citation>
    <scope>NUCLEOTIDE SEQUENCE [LARGE SCALE GENOMIC DNA]</scope>
    <source>
        <strain evidence="2">MS0001</strain>
        <tissue evidence="2">Whole body</tissue>
    </source>
</reference>
<organism evidence="2 3">
    <name type="scientific">Cyphomyrmex costatus</name>
    <dbReference type="NCBI Taxonomy" id="456900"/>
    <lineage>
        <taxon>Eukaryota</taxon>
        <taxon>Metazoa</taxon>
        <taxon>Ecdysozoa</taxon>
        <taxon>Arthropoda</taxon>
        <taxon>Hexapoda</taxon>
        <taxon>Insecta</taxon>
        <taxon>Pterygota</taxon>
        <taxon>Neoptera</taxon>
        <taxon>Endopterygota</taxon>
        <taxon>Hymenoptera</taxon>
        <taxon>Apocrita</taxon>
        <taxon>Aculeata</taxon>
        <taxon>Formicoidea</taxon>
        <taxon>Formicidae</taxon>
        <taxon>Myrmicinae</taxon>
        <taxon>Cyphomyrmex</taxon>
    </lineage>
</organism>
<keyword evidence="1" id="KW-0812">Transmembrane</keyword>
<gene>
    <name evidence="2" type="ORF">ALC62_00695</name>
</gene>
<keyword evidence="3" id="KW-1185">Reference proteome</keyword>
<proteinExistence type="predicted"/>
<evidence type="ECO:0000313" key="3">
    <source>
        <dbReference type="Proteomes" id="UP000078542"/>
    </source>
</evidence>
<feature type="transmembrane region" description="Helical" evidence="1">
    <location>
        <begin position="33"/>
        <end position="52"/>
    </location>
</feature>